<organism evidence="3 4">
    <name type="scientific">Pseudo-nitzschia multistriata</name>
    <dbReference type="NCBI Taxonomy" id="183589"/>
    <lineage>
        <taxon>Eukaryota</taxon>
        <taxon>Sar</taxon>
        <taxon>Stramenopiles</taxon>
        <taxon>Ochrophyta</taxon>
        <taxon>Bacillariophyta</taxon>
        <taxon>Bacillariophyceae</taxon>
        <taxon>Bacillariophycidae</taxon>
        <taxon>Bacillariales</taxon>
        <taxon>Bacillariaceae</taxon>
        <taxon>Pseudo-nitzschia</taxon>
    </lineage>
</organism>
<feature type="region of interest" description="Disordered" evidence="2">
    <location>
        <begin position="575"/>
        <end position="666"/>
    </location>
</feature>
<proteinExistence type="predicted"/>
<feature type="region of interest" description="Disordered" evidence="2">
    <location>
        <begin position="483"/>
        <end position="540"/>
    </location>
</feature>
<feature type="compositionally biased region" description="Low complexity" evidence="2">
    <location>
        <begin position="503"/>
        <end position="518"/>
    </location>
</feature>
<feature type="compositionally biased region" description="Polar residues" evidence="2">
    <location>
        <begin position="491"/>
        <end position="502"/>
    </location>
</feature>
<feature type="region of interest" description="Disordered" evidence="2">
    <location>
        <begin position="217"/>
        <end position="237"/>
    </location>
</feature>
<feature type="compositionally biased region" description="Polar residues" evidence="2">
    <location>
        <begin position="616"/>
        <end position="640"/>
    </location>
</feature>
<keyword evidence="1" id="KW-0175">Coiled coil</keyword>
<sequence>MLAAEFFDKAYNSGNRGTSIQETSAKNCVLNFDDGDPSSIPASLGIVTDRRTEHVEINSFPEEKVPTVSSTKENALAKMAGLSLPIGNVNPGGRFSPGTKLDSNGIHDLQVTKPGSLYPFVQELSTESENYAAIQGKSIPVTSSPSLRWQMYSENGITETDSDRTNVLSYERKIPEWLDAKKINDEDSFSENTNVCLRKRDAKGRYLATDTGYTRDYEDRSMQEKESIQNSRTRRQDIRGAVRKKNYEKISRDNEFLKKTIVQLEVDILDLKDSLSKAHHCINQLGTDKKNHLKKASRTNSPFLQAPNVSLEASNIISNGSDVMPLGKLEAVGDETQRHESTQCVEGLLRELENSKFKEGNSKEKLESLQIRLDQTQSIYSETMKTALQSANDMYLKVERLKKDIFWIDDNSFDDFTWTRKLNMGAPLECARLYEEGAQDESLVKTPNGGFDEKAHSRTGRKLIPHEEMKKLMIVETDEKCNDKATHNETENSSFSKINSNTDSGWGSIDGDGSNNSSKRVNHGCVSPKPPKYFGNNETGSLDRQASIRLISRDDILHRIDAATEKQRYDVVKTCSNSKETESAKLREGNISSHDTGDEAPLRSSYPDLSSSSWSGENKQSYLSNSKHTSQSSEENNATKQRAKSTKVPSLSIEENGKTHVERSSSSEMINKLMLSKKRLQRADQKLNALVKEAALLNSIPQPEVPRLDNSIEVADNHDGSIEVSHLSYTHI</sequence>
<gene>
    <name evidence="3" type="ORF">PSNMU_V1.4_AUG-EV-PASAV3_0078240</name>
</gene>
<evidence type="ECO:0000313" key="4">
    <source>
        <dbReference type="Proteomes" id="UP000291116"/>
    </source>
</evidence>
<evidence type="ECO:0000313" key="3">
    <source>
        <dbReference type="EMBL" id="VEU40925.1"/>
    </source>
</evidence>
<keyword evidence="4" id="KW-1185">Reference proteome</keyword>
<protein>
    <submittedName>
        <fullName evidence="3">Uncharacterized protein</fullName>
    </submittedName>
</protein>
<dbReference type="EMBL" id="CAACVS010000317">
    <property type="protein sequence ID" value="VEU40925.1"/>
    <property type="molecule type" value="Genomic_DNA"/>
</dbReference>
<feature type="coiled-coil region" evidence="1">
    <location>
        <begin position="673"/>
        <end position="700"/>
    </location>
</feature>
<reference evidence="3 4" key="1">
    <citation type="submission" date="2019-01" db="EMBL/GenBank/DDBJ databases">
        <authorList>
            <person name="Ferrante I. M."/>
        </authorList>
    </citation>
    <scope>NUCLEOTIDE SEQUENCE [LARGE SCALE GENOMIC DNA]</scope>
    <source>
        <strain evidence="3 4">B856</strain>
    </source>
</reference>
<accession>A0A448ZFW3</accession>
<feature type="compositionally biased region" description="Basic and acidic residues" evidence="2">
    <location>
        <begin position="655"/>
        <end position="665"/>
    </location>
</feature>
<evidence type="ECO:0000256" key="1">
    <source>
        <dbReference type="SAM" id="Coils"/>
    </source>
</evidence>
<feature type="compositionally biased region" description="Basic and acidic residues" evidence="2">
    <location>
        <begin position="579"/>
        <end position="588"/>
    </location>
</feature>
<feature type="compositionally biased region" description="Basic and acidic residues" evidence="2">
    <location>
        <begin position="217"/>
        <end position="227"/>
    </location>
</feature>
<name>A0A448ZFW3_9STRA</name>
<evidence type="ECO:0000256" key="2">
    <source>
        <dbReference type="SAM" id="MobiDB-lite"/>
    </source>
</evidence>
<feature type="coiled-coil region" evidence="1">
    <location>
        <begin position="247"/>
        <end position="274"/>
    </location>
</feature>
<dbReference type="AlphaFoldDB" id="A0A448ZFW3"/>
<dbReference type="Proteomes" id="UP000291116">
    <property type="component" value="Unassembled WGS sequence"/>
</dbReference>
<feature type="compositionally biased region" description="Low complexity" evidence="2">
    <location>
        <begin position="604"/>
        <end position="615"/>
    </location>
</feature>